<dbReference type="HOGENOM" id="CLU_162728_2_0_9"/>
<name>E7GTE0_CLOS6</name>
<evidence type="ECO:0000313" key="2">
    <source>
        <dbReference type="Proteomes" id="UP000002970"/>
    </source>
</evidence>
<organism evidence="1 2">
    <name type="scientific">Clostridium symbiosum (strain WAL-14163)</name>
    <dbReference type="NCBI Taxonomy" id="742740"/>
    <lineage>
        <taxon>Bacteria</taxon>
        <taxon>Bacillati</taxon>
        <taxon>Bacillota</taxon>
        <taxon>Clostridia</taxon>
        <taxon>Lachnospirales</taxon>
        <taxon>Lachnospiraceae</taxon>
        <taxon>Otoolea</taxon>
    </lineage>
</organism>
<protein>
    <submittedName>
        <fullName evidence="1">Transposase</fullName>
    </submittedName>
</protein>
<accession>E7GTE0</accession>
<sequence>MNRIVDHINSTPRESLNGKTPYELALESFGEDTLKALQLRRIAPDEVNLTPKLIRYNR</sequence>
<proteinExistence type="predicted"/>
<dbReference type="AlphaFoldDB" id="E7GTE0"/>
<reference evidence="1 2" key="1">
    <citation type="submission" date="2010-12" db="EMBL/GenBank/DDBJ databases">
        <title>The Genome Sequence of Clostridium symbiosum strain WAL-14163.</title>
        <authorList>
            <person name="Earl A."/>
            <person name="Ward D."/>
            <person name="Feldgarden M."/>
            <person name="Gevers D."/>
            <person name="Finegold S.M."/>
            <person name="Summanen P.H."/>
            <person name="Molitoris D.R."/>
            <person name="Vaisanen M.L."/>
            <person name="Daigneault M."/>
            <person name="Young S.K."/>
            <person name="Zeng Q."/>
            <person name="Gargeya S."/>
            <person name="Fitzgerald M."/>
            <person name="Haas B."/>
            <person name="Abouelleil A."/>
            <person name="Alvarado L."/>
            <person name="Arachchi H.M."/>
            <person name="Berlin A."/>
            <person name="Brown A."/>
            <person name="Chapman S.B."/>
            <person name="Chen Z."/>
            <person name="Dunbar C."/>
            <person name="Freedman E."/>
            <person name="Gearin G."/>
            <person name="Gellesch M."/>
            <person name="Goldberg J."/>
            <person name="Griggs A."/>
            <person name="Gujja S."/>
            <person name="Heilman E."/>
            <person name="Heiman D."/>
            <person name="Howarth C."/>
            <person name="Larson L."/>
            <person name="Lui A."/>
            <person name="MacDonald P.J.P."/>
            <person name="Mehta T."/>
            <person name="Montmayeur A."/>
            <person name="Murphy C."/>
            <person name="Neiman D."/>
            <person name="Pearson M."/>
            <person name="Priest M."/>
            <person name="Roberts A."/>
            <person name="Saif S."/>
            <person name="Shea T."/>
            <person name="Shenoy N."/>
            <person name="Sisk P."/>
            <person name="Stolte C."/>
            <person name="Sykes S."/>
            <person name="White J."/>
            <person name="Yandava C."/>
            <person name="Nusbaum C."/>
            <person name="Birren B."/>
        </authorList>
    </citation>
    <scope>NUCLEOTIDE SEQUENCE [LARGE SCALE GENOMIC DNA]</scope>
    <source>
        <strain evidence="1 2">WAL-14163</strain>
    </source>
</reference>
<dbReference type="EMBL" id="ADLQ01000094">
    <property type="protein sequence ID" value="EGA92017.1"/>
    <property type="molecule type" value="Genomic_DNA"/>
</dbReference>
<gene>
    <name evidence="1" type="ORF">HMPREF9474_04185</name>
</gene>
<comment type="caution">
    <text evidence="1">The sequence shown here is derived from an EMBL/GenBank/DDBJ whole genome shotgun (WGS) entry which is preliminary data.</text>
</comment>
<dbReference type="STRING" id="1512.GCA_900049235_01121"/>
<dbReference type="Proteomes" id="UP000002970">
    <property type="component" value="Unassembled WGS sequence"/>
</dbReference>
<evidence type="ECO:0000313" key="1">
    <source>
        <dbReference type="EMBL" id="EGA92017.1"/>
    </source>
</evidence>
<keyword evidence="2" id="KW-1185">Reference proteome</keyword>